<gene>
    <name evidence="2" type="ORF">A2556_00910</name>
</gene>
<proteinExistence type="predicted"/>
<reference evidence="2 3" key="1">
    <citation type="journal article" date="2016" name="Nat. Commun.">
        <title>Thousands of microbial genomes shed light on interconnected biogeochemical processes in an aquifer system.</title>
        <authorList>
            <person name="Anantharaman K."/>
            <person name="Brown C.T."/>
            <person name="Hug L.A."/>
            <person name="Sharon I."/>
            <person name="Castelle C.J."/>
            <person name="Probst A.J."/>
            <person name="Thomas B.C."/>
            <person name="Singh A."/>
            <person name="Wilkins M.J."/>
            <person name="Karaoz U."/>
            <person name="Brodie E.L."/>
            <person name="Williams K.H."/>
            <person name="Hubbard S.S."/>
            <person name="Banfield J.F."/>
        </authorList>
    </citation>
    <scope>NUCLEOTIDE SEQUENCE [LARGE SCALE GENOMIC DNA]</scope>
</reference>
<feature type="transmembrane region" description="Helical" evidence="1">
    <location>
        <begin position="45"/>
        <end position="66"/>
    </location>
</feature>
<evidence type="ECO:0000256" key="1">
    <source>
        <dbReference type="SAM" id="Phobius"/>
    </source>
</evidence>
<keyword evidence="1" id="KW-1133">Transmembrane helix</keyword>
<evidence type="ECO:0000313" key="2">
    <source>
        <dbReference type="EMBL" id="OHA61986.1"/>
    </source>
</evidence>
<sequence length="71" mass="7878">MGFPSASGTESSVLSPTTNQVSALVSFYQIQYFLSRIAKELARNVLRLGPVPLVIFSVSLVFWSLFYETCL</sequence>
<protein>
    <submittedName>
        <fullName evidence="2">Uncharacterized protein</fullName>
    </submittedName>
</protein>
<comment type="caution">
    <text evidence="2">The sequence shown here is derived from an EMBL/GenBank/DDBJ whole genome shotgun (WGS) entry which is preliminary data.</text>
</comment>
<dbReference type="AlphaFoldDB" id="A0A1G2QNB9"/>
<keyword evidence="1" id="KW-0472">Membrane</keyword>
<dbReference type="Proteomes" id="UP000177140">
    <property type="component" value="Unassembled WGS sequence"/>
</dbReference>
<keyword evidence="1" id="KW-0812">Transmembrane</keyword>
<evidence type="ECO:0000313" key="3">
    <source>
        <dbReference type="Proteomes" id="UP000177140"/>
    </source>
</evidence>
<name>A0A1G2QNB9_9BACT</name>
<organism evidence="2 3">
    <name type="scientific">Candidatus Vogelbacteria bacterium RIFOXYD2_FULL_44_9</name>
    <dbReference type="NCBI Taxonomy" id="1802441"/>
    <lineage>
        <taxon>Bacteria</taxon>
        <taxon>Candidatus Vogeliibacteriota</taxon>
    </lineage>
</organism>
<accession>A0A1G2QNB9</accession>
<dbReference type="EMBL" id="MHTM01000026">
    <property type="protein sequence ID" value="OHA61986.1"/>
    <property type="molecule type" value="Genomic_DNA"/>
</dbReference>